<dbReference type="InterPro" id="IPR056847">
    <property type="entry name" value="Ig_SibA-E_2nd"/>
</dbReference>
<keyword evidence="10" id="KW-1185">Reference proteome</keyword>
<proteinExistence type="predicted"/>
<comment type="caution">
    <text evidence="9">The sequence shown here is derived from an EMBL/GenBank/DDBJ whole genome shotgun (WGS) entry which is preliminary data.</text>
</comment>
<dbReference type="SUPFAM" id="SSF57184">
    <property type="entry name" value="Growth factor receptor domain"/>
    <property type="match status" value="1"/>
</dbReference>
<dbReference type="InterPro" id="IPR009030">
    <property type="entry name" value="Growth_fac_rcpt_cys_sf"/>
</dbReference>
<dbReference type="STRING" id="670386.D3BTE1"/>
<dbReference type="FunCoup" id="D3BTE1">
    <property type="interactions" value="2"/>
</dbReference>
<dbReference type="GeneID" id="31366903"/>
<name>D3BTE1_HETP5</name>
<dbReference type="Pfam" id="PF24908">
    <property type="entry name" value="Ig_SIBA-E_2nd"/>
    <property type="match status" value="1"/>
</dbReference>
<evidence type="ECO:0000313" key="9">
    <source>
        <dbReference type="EMBL" id="EFA75358.1"/>
    </source>
</evidence>
<feature type="disulfide bond" evidence="5">
    <location>
        <begin position="392"/>
        <end position="401"/>
    </location>
</feature>
<dbReference type="InterPro" id="IPR056851">
    <property type="entry name" value="Ig_SibA-E"/>
</dbReference>
<gene>
    <name evidence="9" type="ORF">PPL_11435</name>
</gene>
<dbReference type="OMA" id="ISCTTID"/>
<dbReference type="RefSeq" id="XP_020427492.1">
    <property type="nucleotide sequence ID" value="XM_020582189.1"/>
</dbReference>
<dbReference type="InterPro" id="IPR000742">
    <property type="entry name" value="EGF"/>
</dbReference>
<dbReference type="InParanoid" id="D3BTE1"/>
<dbReference type="Pfam" id="PF24619">
    <property type="entry name" value="Ig_SibA"/>
    <property type="match status" value="1"/>
</dbReference>
<dbReference type="Proteomes" id="UP000001396">
    <property type="component" value="Unassembled WGS sequence"/>
</dbReference>
<accession>D3BTE1</accession>
<feature type="domain" description="EGF-like" evidence="8">
    <location>
        <begin position="365"/>
        <end position="402"/>
    </location>
</feature>
<keyword evidence="3 5" id="KW-1015">Disulfide bond</keyword>
<dbReference type="Gene3D" id="2.60.40.3440">
    <property type="match status" value="1"/>
</dbReference>
<dbReference type="EMBL" id="ADBJ01000056">
    <property type="protein sequence ID" value="EFA75358.1"/>
    <property type="molecule type" value="Genomic_DNA"/>
</dbReference>
<evidence type="ECO:0000256" key="1">
    <source>
        <dbReference type="ARBA" id="ARBA00004370"/>
    </source>
</evidence>
<dbReference type="PROSITE" id="PS50026">
    <property type="entry name" value="EGF_3"/>
    <property type="match status" value="1"/>
</dbReference>
<dbReference type="PROSITE" id="PS00022">
    <property type="entry name" value="EGF_1"/>
    <property type="match status" value="1"/>
</dbReference>
<organism evidence="9 10">
    <name type="scientific">Heterostelium pallidum (strain ATCC 26659 / Pp 5 / PN500)</name>
    <name type="common">Cellular slime mold</name>
    <name type="synonym">Polysphondylium pallidum</name>
    <dbReference type="NCBI Taxonomy" id="670386"/>
    <lineage>
        <taxon>Eukaryota</taxon>
        <taxon>Amoebozoa</taxon>
        <taxon>Evosea</taxon>
        <taxon>Eumycetozoa</taxon>
        <taxon>Dictyostelia</taxon>
        <taxon>Acytosteliales</taxon>
        <taxon>Acytosteliaceae</taxon>
        <taxon>Heterostelium</taxon>
    </lineage>
</organism>
<dbReference type="PROSITE" id="PS01186">
    <property type="entry name" value="EGF_2"/>
    <property type="match status" value="1"/>
</dbReference>
<keyword evidence="5" id="KW-0245">EGF-like domain</keyword>
<feature type="region of interest" description="Disordered" evidence="6">
    <location>
        <begin position="1786"/>
        <end position="1816"/>
    </location>
</feature>
<evidence type="ECO:0000313" key="10">
    <source>
        <dbReference type="Proteomes" id="UP000001396"/>
    </source>
</evidence>
<keyword evidence="7" id="KW-0812">Transmembrane</keyword>
<comment type="subcellular location">
    <subcellularLocation>
        <location evidence="1">Membrane</location>
    </subcellularLocation>
</comment>
<dbReference type="Gene3D" id="2.170.300.10">
    <property type="entry name" value="Tie2 ligand-binding domain superfamily"/>
    <property type="match status" value="1"/>
</dbReference>
<dbReference type="GO" id="GO:0016020">
    <property type="term" value="C:membrane"/>
    <property type="evidence" value="ECO:0007669"/>
    <property type="project" value="UniProtKB-SubCell"/>
</dbReference>
<dbReference type="SUPFAM" id="SSF53300">
    <property type="entry name" value="vWA-like"/>
    <property type="match status" value="1"/>
</dbReference>
<protein>
    <submittedName>
        <fullName evidence="9">Substrate adhesion molecule</fullName>
    </submittedName>
</protein>
<dbReference type="InterPro" id="IPR036465">
    <property type="entry name" value="vWFA_dom_sf"/>
</dbReference>
<evidence type="ECO:0000256" key="4">
    <source>
        <dbReference type="ARBA" id="ARBA00023180"/>
    </source>
</evidence>
<sequence>MSNYLKHIQLLFAFRASFFYPTPSVNSTLSYGYITIYESFDKFVSCGSSCSLKSIYTNFIVNNVEKATDWVTAEMILYQTFPNNGTRYVNYYDNARLSNLANNADGDWNVGTEIALSANGGSSPASGLLPIMNSYVGILKQWQVPVADLTPRAQFAFELASYDLMRGVQPTGMSISTNGLVSFNATQTGMWSAQFKISKYVDSNFISSVVIDFLVNSTMPPANLPKPPVFIAPTPDENKVVAINATTASTFTIVGKAFKTTSSVTISIGNVPEGMVVGQQVDNPTNVGTIILSWTPTSSQVGVFVISLGLVDSDGNQLAQGVYSFYIEIRIPTCGNGVPDTVNGGCICNTGWAGPSCTECDNGYYGPYCKPNPPCEHGTVNSGINGDGACICDQGWMGETCNSSLSQRCDPTAPSYIVNQINSPSKLVQPSIAQIYLNKDTNSPVKVGLNISSLATAPTDIYFVVDVSSASSINSKYLKFQSAYRDFEINAGFENIKYGLGYYSDSVGQPNTFQLKALLKPSIWDEIQLLEFKVGAPQANFQYQALSQAISNVQWSATGSVRIMILVTDNDITPTDFTLIPKLQVLLAKHNILLGVYCMSTVNSYFWLTPDLGMSSAWLTTDLFWYSKMLSNIIKPMKTVPQTTVSGDIIYISNGPNRITNEYFETTFSYVQPQNPTRVQTATLNVVGFGSQSVQIHYNHAPVTTSSNLTLLENSNVVFNIPASDEDGNILLIKFNTIPTQGVLFMNGSQVFSGILYQLPSVQSNLFNYVPNHFSYGVDQLTYTVDDGCASVDGLVNFTITYVNVAPVCNSTTIKTDQYTEYLFPIQSVDLNSDVVTISFKGLSLLSTIGSIFAPGNIPVDEGLQYPNNTYFQFVPIQSAPSTTVSIQVYVTDTKLTSQCSINIQIVRKAVIPTININTNQIMRPDSRLYIPFTVSDPDPNEVVVISLYSIQLTKGTFYDSNNVPITGNSYTLGTYTMTSQSTTISSTISYQSANENYADTSFTIGVDDSSGLSASTSVSILVNGIISPYPPVAQQIAQLTVAQNSVTSVFVLNGSHPQQPSYAGGFKISFLSSPQHGTILRSNGNTIPSVLPTPFSFTYKPVSNYFGEDQFSYYVKDDSGLPSSPVTVAINVTKVDYAPVISINPSQIVTSNTCPSSPQSVNISLTINNINPMTNLRVTVIHPPTIGTLFSDGQPITTPSLIDPTKPLQYHPSVNGYENYDETYEIQACDVLCSSIVGRVNSESIPTKPTGEGKSLVTIQNQQVSFTLVGNDCQDSANVKYQFSSLPKFGVLFDASGLTINSTDQIFKSNSFTYSPNKDESDLNSIGGKGPLESFSYFVINKHSIGSITYPIDISVNPIPMFIGERNLTTHENVKLTIPIKATAPEGDRYVMNITSFTGNGQLYYFKNGNSQINISSTGLVLDEQSYVLYYMPPNNTYGVNVDSFQFAIKQRYSSEIYTIYIDVIHVFRAPRLVPLTYTFNGTVLPIINNNVELHVNTSSIITFNVTSDDHPWTELKSTFGSGLTTGGVVCQYDSSVENGCGSILTFNTEIKRSANDNLWRVVYIPTKGRSGLKLSQFTLIGTDPLNMTQSERLFMSVIRINIPPVVNVNQLQYNTTVSIPISLSNITVFDPDSDKNNITFTLSLQESSTNQLTQNGSIVMPFASPSACNISSNQITCLDTNPVLNMYLNTLSLTLNNTGSYQLIVYVNDLGYNAMNRSQYILSDSKTIAIIVSPSQSGGGKKSNTVILSAAIAAAAVAAALIALGVWRILKSRAPPTDSFFGESPFSEGSVSTNPLYKESPNSGFNPLYDNNHA</sequence>
<dbReference type="Pfam" id="PF17963">
    <property type="entry name" value="Big_9"/>
    <property type="match status" value="1"/>
</dbReference>
<dbReference type="Pfam" id="PF24909">
    <property type="entry name" value="vWA_SIBA-E"/>
    <property type="match status" value="1"/>
</dbReference>
<dbReference type="CDD" id="cd00055">
    <property type="entry name" value="EGF_Lam"/>
    <property type="match status" value="1"/>
</dbReference>
<evidence type="ECO:0000256" key="2">
    <source>
        <dbReference type="ARBA" id="ARBA00023136"/>
    </source>
</evidence>
<comment type="caution">
    <text evidence="5">Lacks conserved residue(s) required for the propagation of feature annotation.</text>
</comment>
<keyword evidence="4" id="KW-0325">Glycoprotein</keyword>
<dbReference type="PANTHER" id="PTHR24038">
    <property type="entry name" value="STABILIN"/>
    <property type="match status" value="1"/>
</dbReference>
<evidence type="ECO:0000256" key="5">
    <source>
        <dbReference type="PROSITE-ProRule" id="PRU00076"/>
    </source>
</evidence>
<evidence type="ECO:0000256" key="3">
    <source>
        <dbReference type="ARBA" id="ARBA00023157"/>
    </source>
</evidence>
<dbReference type="InterPro" id="IPR002049">
    <property type="entry name" value="LE_dom"/>
</dbReference>
<dbReference type="PROSITE" id="PS01248">
    <property type="entry name" value="EGF_LAM_1"/>
    <property type="match status" value="1"/>
</dbReference>
<feature type="transmembrane region" description="Helical" evidence="7">
    <location>
        <begin position="1748"/>
        <end position="1769"/>
    </location>
</feature>
<reference evidence="9 10" key="1">
    <citation type="journal article" date="2011" name="Genome Res.">
        <title>Phylogeny-wide analysis of social amoeba genomes highlights ancient origins for complex intercellular communication.</title>
        <authorList>
            <person name="Heidel A.J."/>
            <person name="Lawal H.M."/>
            <person name="Felder M."/>
            <person name="Schilde C."/>
            <person name="Helps N.R."/>
            <person name="Tunggal B."/>
            <person name="Rivero F."/>
            <person name="John U."/>
            <person name="Schleicher M."/>
            <person name="Eichinger L."/>
            <person name="Platzer M."/>
            <person name="Noegel A.A."/>
            <person name="Schaap P."/>
            <person name="Gloeckner G."/>
        </authorList>
    </citation>
    <scope>NUCLEOTIDE SEQUENCE [LARGE SCALE GENOMIC DNA]</scope>
    <source>
        <strain evidence="10">ATCC 26659 / Pp 5 / PN500</strain>
    </source>
</reference>
<evidence type="ECO:0000256" key="7">
    <source>
        <dbReference type="SAM" id="Phobius"/>
    </source>
</evidence>
<evidence type="ECO:0000256" key="6">
    <source>
        <dbReference type="SAM" id="MobiDB-lite"/>
    </source>
</evidence>
<evidence type="ECO:0000259" key="8">
    <source>
        <dbReference type="PROSITE" id="PS50026"/>
    </source>
</evidence>
<keyword evidence="2 7" id="KW-0472">Membrane</keyword>
<dbReference type="PANTHER" id="PTHR24038:SF11">
    <property type="entry name" value="INTEGRIN BETA-LIKE PROTEIN E"/>
    <property type="match status" value="1"/>
</dbReference>
<keyword evidence="7" id="KW-1133">Transmembrane helix</keyword>